<gene>
    <name evidence="2" type="ORF">OPV22_008156</name>
</gene>
<reference evidence="2 3" key="1">
    <citation type="submission" date="2022-12" db="EMBL/GenBank/DDBJ databases">
        <title>Chromosome-scale assembly of the Ensete ventricosum genome.</title>
        <authorList>
            <person name="Dussert Y."/>
            <person name="Stocks J."/>
            <person name="Wendawek A."/>
            <person name="Woldeyes F."/>
            <person name="Nichols R.A."/>
            <person name="Borrell J.S."/>
        </authorList>
    </citation>
    <scope>NUCLEOTIDE SEQUENCE [LARGE SCALE GENOMIC DNA]</scope>
    <source>
        <strain evidence="3">cv. Maze</strain>
        <tissue evidence="2">Seeds</tissue>
    </source>
</reference>
<feature type="region of interest" description="Disordered" evidence="1">
    <location>
        <begin position="35"/>
        <end position="77"/>
    </location>
</feature>
<comment type="caution">
    <text evidence="2">The sequence shown here is derived from an EMBL/GenBank/DDBJ whole genome shotgun (WGS) entry which is preliminary data.</text>
</comment>
<evidence type="ECO:0000313" key="2">
    <source>
        <dbReference type="EMBL" id="KAJ8497604.1"/>
    </source>
</evidence>
<dbReference type="Proteomes" id="UP001222027">
    <property type="component" value="Unassembled WGS sequence"/>
</dbReference>
<organism evidence="2 3">
    <name type="scientific">Ensete ventricosum</name>
    <name type="common">Abyssinian banana</name>
    <name type="synonym">Musa ensete</name>
    <dbReference type="NCBI Taxonomy" id="4639"/>
    <lineage>
        <taxon>Eukaryota</taxon>
        <taxon>Viridiplantae</taxon>
        <taxon>Streptophyta</taxon>
        <taxon>Embryophyta</taxon>
        <taxon>Tracheophyta</taxon>
        <taxon>Spermatophyta</taxon>
        <taxon>Magnoliopsida</taxon>
        <taxon>Liliopsida</taxon>
        <taxon>Zingiberales</taxon>
        <taxon>Musaceae</taxon>
        <taxon>Ensete</taxon>
    </lineage>
</organism>
<evidence type="ECO:0000313" key="3">
    <source>
        <dbReference type="Proteomes" id="UP001222027"/>
    </source>
</evidence>
<dbReference type="EMBL" id="JAQQAF010000003">
    <property type="protein sequence ID" value="KAJ8497604.1"/>
    <property type="molecule type" value="Genomic_DNA"/>
</dbReference>
<sequence length="77" mass="8572">MPADHVGGDDSARDSINEWLCSSRSGFFAGGFWTANSDGRGRPVRPQQTADSRLAKRSQHRWTQTVTGESSIDRRHI</sequence>
<proteinExistence type="predicted"/>
<accession>A0AAV8PP31</accession>
<feature type="compositionally biased region" description="Polar residues" evidence="1">
    <location>
        <begin position="61"/>
        <end position="70"/>
    </location>
</feature>
<protein>
    <submittedName>
        <fullName evidence="2">Uncharacterized protein</fullName>
    </submittedName>
</protein>
<dbReference type="AlphaFoldDB" id="A0AAV8PP31"/>
<name>A0AAV8PP31_ENSVE</name>
<evidence type="ECO:0000256" key="1">
    <source>
        <dbReference type="SAM" id="MobiDB-lite"/>
    </source>
</evidence>
<keyword evidence="3" id="KW-1185">Reference proteome</keyword>